<dbReference type="Proteomes" id="UP001281761">
    <property type="component" value="Unassembled WGS sequence"/>
</dbReference>
<reference evidence="1 2" key="1">
    <citation type="journal article" date="2022" name="bioRxiv">
        <title>Genomics of Preaxostyla Flagellates Illuminates Evolutionary Transitions and the Path Towards Mitochondrial Loss.</title>
        <authorList>
            <person name="Novak L.V.F."/>
            <person name="Treitli S.C."/>
            <person name="Pyrih J."/>
            <person name="Halakuc P."/>
            <person name="Pipaliya S.V."/>
            <person name="Vacek V."/>
            <person name="Brzon O."/>
            <person name="Soukal P."/>
            <person name="Eme L."/>
            <person name="Dacks J.B."/>
            <person name="Karnkowska A."/>
            <person name="Elias M."/>
            <person name="Hampl V."/>
        </authorList>
    </citation>
    <scope>NUCLEOTIDE SEQUENCE [LARGE SCALE GENOMIC DNA]</scope>
    <source>
        <strain evidence="1">NAU3</strain>
        <tissue evidence="1">Gut</tissue>
    </source>
</reference>
<comment type="caution">
    <text evidence="1">The sequence shown here is derived from an EMBL/GenBank/DDBJ whole genome shotgun (WGS) entry which is preliminary data.</text>
</comment>
<evidence type="ECO:0000313" key="2">
    <source>
        <dbReference type="Proteomes" id="UP001281761"/>
    </source>
</evidence>
<protein>
    <submittedName>
        <fullName evidence="1">Uncharacterized protein</fullName>
    </submittedName>
</protein>
<accession>A0ABQ9Y243</accession>
<dbReference type="EMBL" id="JARBJD010000043">
    <property type="protein sequence ID" value="KAK2957801.1"/>
    <property type="molecule type" value="Genomic_DNA"/>
</dbReference>
<organism evidence="1 2">
    <name type="scientific">Blattamonas nauphoetae</name>
    <dbReference type="NCBI Taxonomy" id="2049346"/>
    <lineage>
        <taxon>Eukaryota</taxon>
        <taxon>Metamonada</taxon>
        <taxon>Preaxostyla</taxon>
        <taxon>Oxymonadida</taxon>
        <taxon>Blattamonas</taxon>
    </lineage>
</organism>
<proteinExistence type="predicted"/>
<name>A0ABQ9Y243_9EUKA</name>
<gene>
    <name evidence="1" type="ORF">BLNAU_7235</name>
</gene>
<keyword evidence="2" id="KW-1185">Reference proteome</keyword>
<sequence length="72" mass="8112">MGKIIWSQCIDQGRKELFGERTVDDVAVKDSRVENYESERASHFWTIGGDYRICSSAPAISAFPTSEESPQK</sequence>
<evidence type="ECO:0000313" key="1">
    <source>
        <dbReference type="EMBL" id="KAK2957801.1"/>
    </source>
</evidence>